<proteinExistence type="predicted"/>
<sequence>SSTLLDSPSLLSILLRLLGVMHPNPHPQSITYILNASFKSFTFSSSLLPSTNLTKSSKPSSPSLCSTATSASVNESSPPIAPTHCCSSEEVIKGISETCFC</sequence>
<evidence type="ECO:0000256" key="1">
    <source>
        <dbReference type="SAM" id="MobiDB-lite"/>
    </source>
</evidence>
<reference evidence="2" key="1">
    <citation type="journal article" date="2019" name="Science">
        <title>Mutation of a bHLH transcription factor allowed almond domestication.</title>
        <authorList>
            <person name="Sanchez-Perez R."/>
            <person name="Pavan S."/>
            <person name="Mazzeo R."/>
            <person name="Moldovan C."/>
            <person name="Aiese Cigliano R."/>
            <person name="Del Cueto J."/>
            <person name="Ricciardi F."/>
            <person name="Lotti C."/>
            <person name="Ricciardi L."/>
            <person name="Dicenta F."/>
            <person name="Lopez-Marques R.L."/>
            <person name="Lindberg Moller B."/>
        </authorList>
    </citation>
    <scope>NUCLEOTIDE SEQUENCE</scope>
</reference>
<feature type="non-terminal residue" evidence="2">
    <location>
        <position position="1"/>
    </location>
</feature>
<gene>
    <name evidence="2" type="ORF">Prudu_010521</name>
</gene>
<accession>A0A4Y1R8M0</accession>
<feature type="compositionally biased region" description="Low complexity" evidence="1">
    <location>
        <begin position="50"/>
        <end position="67"/>
    </location>
</feature>
<feature type="compositionally biased region" description="Polar residues" evidence="1">
    <location>
        <begin position="68"/>
        <end position="77"/>
    </location>
</feature>
<protein>
    <submittedName>
        <fullName evidence="2">Calmodulin-like 38</fullName>
    </submittedName>
</protein>
<evidence type="ECO:0000313" key="2">
    <source>
        <dbReference type="EMBL" id="BBH00513.1"/>
    </source>
</evidence>
<dbReference type="EMBL" id="AP019299">
    <property type="protein sequence ID" value="BBH00513.1"/>
    <property type="molecule type" value="Genomic_DNA"/>
</dbReference>
<organism evidence="2">
    <name type="scientific">Prunus dulcis</name>
    <name type="common">Almond</name>
    <name type="synonym">Amygdalus dulcis</name>
    <dbReference type="NCBI Taxonomy" id="3755"/>
    <lineage>
        <taxon>Eukaryota</taxon>
        <taxon>Viridiplantae</taxon>
        <taxon>Streptophyta</taxon>
        <taxon>Embryophyta</taxon>
        <taxon>Tracheophyta</taxon>
        <taxon>Spermatophyta</taxon>
        <taxon>Magnoliopsida</taxon>
        <taxon>eudicotyledons</taxon>
        <taxon>Gunneridae</taxon>
        <taxon>Pentapetalae</taxon>
        <taxon>rosids</taxon>
        <taxon>fabids</taxon>
        <taxon>Rosales</taxon>
        <taxon>Rosaceae</taxon>
        <taxon>Amygdaloideae</taxon>
        <taxon>Amygdaleae</taxon>
        <taxon>Prunus</taxon>
    </lineage>
</organism>
<feature type="non-terminal residue" evidence="2">
    <location>
        <position position="101"/>
    </location>
</feature>
<dbReference type="AlphaFoldDB" id="A0A4Y1R8M0"/>
<name>A0A4Y1R8M0_PRUDU</name>
<feature type="region of interest" description="Disordered" evidence="1">
    <location>
        <begin position="50"/>
        <end position="81"/>
    </location>
</feature>